<dbReference type="PANTHER" id="PTHR31170:SF17">
    <property type="match status" value="1"/>
</dbReference>
<dbReference type="InParanoid" id="A0A2P5F7G8"/>
<dbReference type="Pfam" id="PF03140">
    <property type="entry name" value="DUF247"/>
    <property type="match status" value="1"/>
</dbReference>
<keyword evidence="1" id="KW-0472">Membrane</keyword>
<gene>
    <name evidence="2" type="ORF">TorRG33x02_104510</name>
</gene>
<evidence type="ECO:0000256" key="1">
    <source>
        <dbReference type="SAM" id="Phobius"/>
    </source>
</evidence>
<organism evidence="2 3">
    <name type="scientific">Trema orientale</name>
    <name type="common">Charcoal tree</name>
    <name type="synonym">Celtis orientalis</name>
    <dbReference type="NCBI Taxonomy" id="63057"/>
    <lineage>
        <taxon>Eukaryota</taxon>
        <taxon>Viridiplantae</taxon>
        <taxon>Streptophyta</taxon>
        <taxon>Embryophyta</taxon>
        <taxon>Tracheophyta</taxon>
        <taxon>Spermatophyta</taxon>
        <taxon>Magnoliopsida</taxon>
        <taxon>eudicotyledons</taxon>
        <taxon>Gunneridae</taxon>
        <taxon>Pentapetalae</taxon>
        <taxon>rosids</taxon>
        <taxon>fabids</taxon>
        <taxon>Rosales</taxon>
        <taxon>Cannabaceae</taxon>
        <taxon>Trema</taxon>
    </lineage>
</organism>
<feature type="transmembrane region" description="Helical" evidence="1">
    <location>
        <begin position="407"/>
        <end position="431"/>
    </location>
</feature>
<proteinExistence type="predicted"/>
<dbReference type="AlphaFoldDB" id="A0A2P5F7G8"/>
<comment type="caution">
    <text evidence="2">The sequence shown here is derived from an EMBL/GenBank/DDBJ whole genome shotgun (WGS) entry which is preliminary data.</text>
</comment>
<sequence length="432" mass="49717">MEDQADAGEVRIDVNALATDLENMMHDNLSVSSRCCIFRVPNVLSRHNPKAYAPDAFSIGPFHYNKPHLKATQKLKLQYLHDLMSRFPDTNPETKLRDVTAAISEVRGEACECYEGSIGMSMDEFVKVLVLDGCFLIELFCKARYYKFRGENDPVFSVNCMNSLLYHDLLLLENQIPWLVLKRLFDRTMNIIVTLPLTKLVTNFFGGLLSRGSSIYQEELQDENKHILDLIRNSVIFPSSIAKQERSLNCTTDWKQMPTATNLQEAGIKLEKATTSPPSNILDIKFDNGVLQIPQLLVQDVTESLLRNLICFEQCLPHCEEVITSYAVLLDNLINTTKDMEILCKSEIIDNLMDIEGATIFFNRIFNDTNMLHFYYLPLVDEVNKYCQRRWPRYRRVLMHDYFKHPWALISVIVAAILLILTLLQTVFTIIK</sequence>
<evidence type="ECO:0000313" key="2">
    <source>
        <dbReference type="EMBL" id="PON93748.1"/>
    </source>
</evidence>
<protein>
    <submittedName>
        <fullName evidence="2">Uncharacterized protein</fullName>
    </submittedName>
</protein>
<accession>A0A2P5F7G8</accession>
<dbReference type="InterPro" id="IPR004158">
    <property type="entry name" value="DUF247_pln"/>
</dbReference>
<dbReference type="PANTHER" id="PTHR31170">
    <property type="entry name" value="BNAC04G53230D PROTEIN"/>
    <property type="match status" value="1"/>
</dbReference>
<name>A0A2P5F7G8_TREOI</name>
<keyword evidence="1" id="KW-1133">Transmembrane helix</keyword>
<dbReference type="Proteomes" id="UP000237000">
    <property type="component" value="Unassembled WGS sequence"/>
</dbReference>
<keyword evidence="3" id="KW-1185">Reference proteome</keyword>
<reference evidence="3" key="1">
    <citation type="submission" date="2016-06" db="EMBL/GenBank/DDBJ databases">
        <title>Parallel loss of symbiosis genes in relatives of nitrogen-fixing non-legume Parasponia.</title>
        <authorList>
            <person name="Van Velzen R."/>
            <person name="Holmer R."/>
            <person name="Bu F."/>
            <person name="Rutten L."/>
            <person name="Van Zeijl A."/>
            <person name="Liu W."/>
            <person name="Santuari L."/>
            <person name="Cao Q."/>
            <person name="Sharma T."/>
            <person name="Shen D."/>
            <person name="Roswanjaya Y."/>
            <person name="Wardhani T."/>
            <person name="Kalhor M.S."/>
            <person name="Jansen J."/>
            <person name="Van den Hoogen J."/>
            <person name="Gungor B."/>
            <person name="Hartog M."/>
            <person name="Hontelez J."/>
            <person name="Verver J."/>
            <person name="Yang W.-C."/>
            <person name="Schijlen E."/>
            <person name="Repin R."/>
            <person name="Schilthuizen M."/>
            <person name="Schranz E."/>
            <person name="Heidstra R."/>
            <person name="Miyata K."/>
            <person name="Fedorova E."/>
            <person name="Kohlen W."/>
            <person name="Bisseling T."/>
            <person name="Smit S."/>
            <person name="Geurts R."/>
        </authorList>
    </citation>
    <scope>NUCLEOTIDE SEQUENCE [LARGE SCALE GENOMIC DNA]</scope>
    <source>
        <strain evidence="3">cv. RG33-2</strain>
    </source>
</reference>
<dbReference type="STRING" id="63057.A0A2P5F7G8"/>
<dbReference type="OrthoDB" id="591587at2759"/>
<dbReference type="EMBL" id="JXTC01000056">
    <property type="protein sequence ID" value="PON93748.1"/>
    <property type="molecule type" value="Genomic_DNA"/>
</dbReference>
<keyword evidence="1" id="KW-0812">Transmembrane</keyword>
<evidence type="ECO:0000313" key="3">
    <source>
        <dbReference type="Proteomes" id="UP000237000"/>
    </source>
</evidence>